<reference evidence="2 3" key="1">
    <citation type="submission" date="2016-12" db="EMBL/GenBank/DDBJ databases">
        <title>Izhakiella australiana sp. nov. of genus Izhakiella isolated from Australian desert.</title>
        <authorList>
            <person name="Ji M."/>
        </authorList>
    </citation>
    <scope>NUCLEOTIDE SEQUENCE [LARGE SCALE GENOMIC DNA]</scope>
    <source>
        <strain evidence="2 3">D4N98</strain>
    </source>
</reference>
<protein>
    <submittedName>
        <fullName evidence="2">Thiamine biosynthesis protein ThiJ</fullName>
    </submittedName>
</protein>
<dbReference type="Pfam" id="PF01965">
    <property type="entry name" value="DJ-1_PfpI"/>
    <property type="match status" value="1"/>
</dbReference>
<dbReference type="InterPro" id="IPR052158">
    <property type="entry name" value="INH-QAR"/>
</dbReference>
<sequence>MKIVIPIYPGVTQLDFTGPHQFFSRLPDAEVIVASEGGASIEASGMVFSGLHDLSAVNDCDLLCVPGGNGCLLAIASEVFMAQLIRLSKSARYITSVCTGSLILAAAGLLENKRATSHWAWRERLACFGAIPDAGRVVKDGNIITGAGVTAGIDFALVVIAEIYGEEMAQRIQLGLEYSPAPPFAAGEPDTAPADVAEHMRAQMVASSAERCSDPRLPLALRQKLLI</sequence>
<dbReference type="PANTHER" id="PTHR43130:SF2">
    <property type="entry name" value="DJ-1_PFPI DOMAIN-CONTAINING PROTEIN"/>
    <property type="match status" value="1"/>
</dbReference>
<dbReference type="GO" id="GO:0006355">
    <property type="term" value="P:regulation of DNA-templated transcription"/>
    <property type="evidence" value="ECO:0007669"/>
    <property type="project" value="TreeGrafter"/>
</dbReference>
<dbReference type="RefSeq" id="WP_078004705.1">
    <property type="nucleotide sequence ID" value="NZ_MRUL01000023.1"/>
</dbReference>
<evidence type="ECO:0000313" key="3">
    <source>
        <dbReference type="Proteomes" id="UP000190667"/>
    </source>
</evidence>
<dbReference type="EMBL" id="MRUL01000023">
    <property type="protein sequence ID" value="OON36987.1"/>
    <property type="molecule type" value="Genomic_DNA"/>
</dbReference>
<organism evidence="2 3">
    <name type="scientific">Izhakiella australiensis</name>
    <dbReference type="NCBI Taxonomy" id="1926881"/>
    <lineage>
        <taxon>Bacteria</taxon>
        <taxon>Pseudomonadati</taxon>
        <taxon>Pseudomonadota</taxon>
        <taxon>Gammaproteobacteria</taxon>
        <taxon>Enterobacterales</taxon>
        <taxon>Erwiniaceae</taxon>
        <taxon>Izhakiella</taxon>
    </lineage>
</organism>
<dbReference type="Gene3D" id="3.40.50.880">
    <property type="match status" value="1"/>
</dbReference>
<dbReference type="OrthoDB" id="9803764at2"/>
<gene>
    <name evidence="2" type="ORF">BTJ39_21140</name>
</gene>
<dbReference type="SUPFAM" id="SSF52317">
    <property type="entry name" value="Class I glutamine amidotransferase-like"/>
    <property type="match status" value="1"/>
</dbReference>
<dbReference type="CDD" id="cd03139">
    <property type="entry name" value="GATase1_PfpI_2"/>
    <property type="match status" value="1"/>
</dbReference>
<feature type="domain" description="DJ-1/PfpI" evidence="1">
    <location>
        <begin position="1"/>
        <end position="161"/>
    </location>
</feature>
<dbReference type="AlphaFoldDB" id="A0A1S8YDV4"/>
<name>A0A1S8YDV4_9GAMM</name>
<keyword evidence="3" id="KW-1185">Reference proteome</keyword>
<evidence type="ECO:0000259" key="1">
    <source>
        <dbReference type="Pfam" id="PF01965"/>
    </source>
</evidence>
<dbReference type="STRING" id="1926881.BTJ39_21140"/>
<proteinExistence type="predicted"/>
<dbReference type="InterPro" id="IPR002818">
    <property type="entry name" value="DJ-1/PfpI"/>
</dbReference>
<comment type="caution">
    <text evidence="2">The sequence shown here is derived from an EMBL/GenBank/DDBJ whole genome shotgun (WGS) entry which is preliminary data.</text>
</comment>
<dbReference type="InterPro" id="IPR029062">
    <property type="entry name" value="Class_I_gatase-like"/>
</dbReference>
<dbReference type="Proteomes" id="UP000190667">
    <property type="component" value="Unassembled WGS sequence"/>
</dbReference>
<accession>A0A1S8YDV4</accession>
<evidence type="ECO:0000313" key="2">
    <source>
        <dbReference type="EMBL" id="OON36987.1"/>
    </source>
</evidence>
<dbReference type="PANTHER" id="PTHR43130">
    <property type="entry name" value="ARAC-FAMILY TRANSCRIPTIONAL REGULATOR"/>
    <property type="match status" value="1"/>
</dbReference>